<comment type="caution">
    <text evidence="1">The sequence shown here is derived from an EMBL/GenBank/DDBJ whole genome shotgun (WGS) entry which is preliminary data.</text>
</comment>
<keyword evidence="2" id="KW-1185">Reference proteome</keyword>
<gene>
    <name evidence="1" type="ORF">Q9L58_004048</name>
</gene>
<evidence type="ECO:0008006" key="3">
    <source>
        <dbReference type="Google" id="ProtNLM"/>
    </source>
</evidence>
<organism evidence="1 2">
    <name type="scientific">Discina gigas</name>
    <dbReference type="NCBI Taxonomy" id="1032678"/>
    <lineage>
        <taxon>Eukaryota</taxon>
        <taxon>Fungi</taxon>
        <taxon>Dikarya</taxon>
        <taxon>Ascomycota</taxon>
        <taxon>Pezizomycotina</taxon>
        <taxon>Pezizomycetes</taxon>
        <taxon>Pezizales</taxon>
        <taxon>Discinaceae</taxon>
        <taxon>Discina</taxon>
    </lineage>
</organism>
<evidence type="ECO:0000313" key="2">
    <source>
        <dbReference type="Proteomes" id="UP001447188"/>
    </source>
</evidence>
<dbReference type="Proteomes" id="UP001447188">
    <property type="component" value="Unassembled WGS sequence"/>
</dbReference>
<protein>
    <recommendedName>
        <fullName evidence="3">BTB domain-containing protein</fullName>
    </recommendedName>
</protein>
<reference evidence="1 2" key="1">
    <citation type="submission" date="2024-02" db="EMBL/GenBank/DDBJ databases">
        <title>Discinaceae phylogenomics.</title>
        <authorList>
            <person name="Dirks A.C."/>
            <person name="James T.Y."/>
        </authorList>
    </citation>
    <scope>NUCLEOTIDE SEQUENCE [LARGE SCALE GENOMIC DNA]</scope>
    <source>
        <strain evidence="1 2">ACD0624</strain>
    </source>
</reference>
<accession>A0ABR3GLZ4</accession>
<dbReference type="EMBL" id="JBBBZM010000041">
    <property type="protein sequence ID" value="KAL0636945.1"/>
    <property type="molecule type" value="Genomic_DNA"/>
</dbReference>
<evidence type="ECO:0000313" key="1">
    <source>
        <dbReference type="EMBL" id="KAL0636945.1"/>
    </source>
</evidence>
<proteinExistence type="predicted"/>
<name>A0ABR3GLZ4_9PEZI</name>
<sequence length="343" mass="38321">MSLPIHEAEIDPRGDFILRVSSENAEYHLRVSSKALCLASSFFRDMLDPPTVRGGQAIQSASFESPFKMDLKLDNYQALLIVLHAVHHRVRKIPKSLTLDEFYQLAILCNKYDLAEIFVSWVEVWKSKLGKVPGEKMAYGKWFVIAWVFRLSEAFEAVTREMIYDASLSSGFVAEGGGRVEIGSVPDWVFESFRDVQQRMASHLLEVAATEFVRFKSCLETGSNVCESSYMFGVVRKPCPNRNACDANALGGLVRCLFVAGLWPITLETTMSNIRTILLAFTSMGEISRYLTQDSSATHELCGPGQRLQTEAQAVRSAITGLSLSDFYRPDEIFFPIADEGPA</sequence>